<organism evidence="2 3">
    <name type="scientific">Nelumbo nucifera</name>
    <name type="common">Sacred lotus</name>
    <dbReference type="NCBI Taxonomy" id="4432"/>
    <lineage>
        <taxon>Eukaryota</taxon>
        <taxon>Viridiplantae</taxon>
        <taxon>Streptophyta</taxon>
        <taxon>Embryophyta</taxon>
        <taxon>Tracheophyta</taxon>
        <taxon>Spermatophyta</taxon>
        <taxon>Magnoliopsida</taxon>
        <taxon>Proteales</taxon>
        <taxon>Nelumbonaceae</taxon>
        <taxon>Nelumbo</taxon>
    </lineage>
</organism>
<name>A0A822Z094_NELNU</name>
<gene>
    <name evidence="2" type="ORF">HUJ06_007546</name>
</gene>
<proteinExistence type="predicted"/>
<reference evidence="2 3" key="1">
    <citation type="journal article" date="2020" name="Mol. Biol. Evol.">
        <title>Distinct Expression and Methylation Patterns for Genes with Different Fates following a Single Whole-Genome Duplication in Flowering Plants.</title>
        <authorList>
            <person name="Shi T."/>
            <person name="Rahmani R.S."/>
            <person name="Gugger P.F."/>
            <person name="Wang M."/>
            <person name="Li H."/>
            <person name="Zhang Y."/>
            <person name="Li Z."/>
            <person name="Wang Q."/>
            <person name="Van de Peer Y."/>
            <person name="Marchal K."/>
            <person name="Chen J."/>
        </authorList>
    </citation>
    <scope>NUCLEOTIDE SEQUENCE [LARGE SCALE GENOMIC DNA]</scope>
    <source>
        <tissue evidence="2">Leaf</tissue>
    </source>
</reference>
<accession>A0A822Z094</accession>
<keyword evidence="3" id="KW-1185">Reference proteome</keyword>
<evidence type="ECO:0000313" key="2">
    <source>
        <dbReference type="EMBL" id="DAD36905.1"/>
    </source>
</evidence>
<sequence length="177" mass="20622">MHKEEGYVEDGGWIDCELSDDEEGSLMIGLEADRLEEMMEMVLLEEGLLNTSILFDIDYMVEDVTSDLKLSSRLTDRNIAEYSLDKRGDDLGQNEEETDQVWNKVQDIGSQVLMTELEMSHKSQGVCCKENNWQEGFLIVWFNLRRFGCPRILILYLRLFLLVFLLNQLQSLPMVWL</sequence>
<comment type="caution">
    <text evidence="2">The sequence shown here is derived from an EMBL/GenBank/DDBJ whole genome shotgun (WGS) entry which is preliminary data.</text>
</comment>
<keyword evidence="1" id="KW-0472">Membrane</keyword>
<feature type="transmembrane region" description="Helical" evidence="1">
    <location>
        <begin position="152"/>
        <end position="169"/>
    </location>
</feature>
<keyword evidence="1" id="KW-1133">Transmembrane helix</keyword>
<evidence type="ECO:0000256" key="1">
    <source>
        <dbReference type="SAM" id="Phobius"/>
    </source>
</evidence>
<dbReference type="AlphaFoldDB" id="A0A822Z094"/>
<keyword evidence="1" id="KW-0812">Transmembrane</keyword>
<dbReference type="EMBL" id="DUZY01000004">
    <property type="protein sequence ID" value="DAD36905.1"/>
    <property type="molecule type" value="Genomic_DNA"/>
</dbReference>
<protein>
    <submittedName>
        <fullName evidence="2">Uncharacterized protein</fullName>
    </submittedName>
</protein>
<evidence type="ECO:0000313" key="3">
    <source>
        <dbReference type="Proteomes" id="UP000607653"/>
    </source>
</evidence>
<dbReference type="Proteomes" id="UP000607653">
    <property type="component" value="Unassembled WGS sequence"/>
</dbReference>